<evidence type="ECO:0000256" key="6">
    <source>
        <dbReference type="SAM" id="MobiDB-lite"/>
    </source>
</evidence>
<evidence type="ECO:0000256" key="5">
    <source>
        <dbReference type="ARBA" id="ARBA00023242"/>
    </source>
</evidence>
<dbReference type="GO" id="GO:0045944">
    <property type="term" value="P:positive regulation of transcription by RNA polymerase II"/>
    <property type="evidence" value="ECO:0007669"/>
    <property type="project" value="InterPro"/>
</dbReference>
<dbReference type="GO" id="GO:0005634">
    <property type="term" value="C:nucleus"/>
    <property type="evidence" value="ECO:0007669"/>
    <property type="project" value="UniProtKB-SubCell"/>
</dbReference>
<keyword evidence="5" id="KW-0539">Nucleus</keyword>
<evidence type="ECO:0000313" key="8">
    <source>
        <dbReference type="EMBL" id="CAA0827149.1"/>
    </source>
</evidence>
<evidence type="ECO:0000256" key="1">
    <source>
        <dbReference type="ARBA" id="ARBA00004123"/>
    </source>
</evidence>
<gene>
    <name evidence="8" type="ORF">SHERM_22844</name>
</gene>
<dbReference type="Gene3D" id="3.40.1810.10">
    <property type="entry name" value="Transcription factor, MADS-box"/>
    <property type="match status" value="1"/>
</dbReference>
<feature type="compositionally biased region" description="Basic and acidic residues" evidence="6">
    <location>
        <begin position="154"/>
        <end position="163"/>
    </location>
</feature>
<evidence type="ECO:0000256" key="4">
    <source>
        <dbReference type="ARBA" id="ARBA00023163"/>
    </source>
</evidence>
<protein>
    <submittedName>
        <fullName evidence="8">Agamous-like MADS-box protein AGL80</fullName>
    </submittedName>
</protein>
<evidence type="ECO:0000313" key="9">
    <source>
        <dbReference type="Proteomes" id="UP001153555"/>
    </source>
</evidence>
<dbReference type="InterPro" id="IPR050142">
    <property type="entry name" value="MADS-box/MEF2_TF"/>
</dbReference>
<dbReference type="GO" id="GO:0000981">
    <property type="term" value="F:DNA-binding transcription factor activity, RNA polymerase II-specific"/>
    <property type="evidence" value="ECO:0007669"/>
    <property type="project" value="InterPro"/>
</dbReference>
<dbReference type="OrthoDB" id="762064at2759"/>
<dbReference type="Pfam" id="PF00319">
    <property type="entry name" value="SRF-TF"/>
    <property type="match status" value="1"/>
</dbReference>
<dbReference type="InterPro" id="IPR002100">
    <property type="entry name" value="TF_MADSbox"/>
</dbReference>
<organism evidence="8 9">
    <name type="scientific">Striga hermonthica</name>
    <name type="common">Purple witchweed</name>
    <name type="synonym">Buchnera hermonthica</name>
    <dbReference type="NCBI Taxonomy" id="68872"/>
    <lineage>
        <taxon>Eukaryota</taxon>
        <taxon>Viridiplantae</taxon>
        <taxon>Streptophyta</taxon>
        <taxon>Embryophyta</taxon>
        <taxon>Tracheophyta</taxon>
        <taxon>Spermatophyta</taxon>
        <taxon>Magnoliopsida</taxon>
        <taxon>eudicotyledons</taxon>
        <taxon>Gunneridae</taxon>
        <taxon>Pentapetalae</taxon>
        <taxon>asterids</taxon>
        <taxon>lamiids</taxon>
        <taxon>Lamiales</taxon>
        <taxon>Orobanchaceae</taxon>
        <taxon>Buchnereae</taxon>
        <taxon>Striga</taxon>
    </lineage>
</organism>
<accession>A0A9N7NAX1</accession>
<keyword evidence="3" id="KW-0238">DNA-binding</keyword>
<dbReference type="CDD" id="cd00266">
    <property type="entry name" value="MADS_SRF_like"/>
    <property type="match status" value="1"/>
</dbReference>
<evidence type="ECO:0000259" key="7">
    <source>
        <dbReference type="PROSITE" id="PS50066"/>
    </source>
</evidence>
<dbReference type="PROSITE" id="PS50066">
    <property type="entry name" value="MADS_BOX_2"/>
    <property type="match status" value="1"/>
</dbReference>
<feature type="region of interest" description="Disordered" evidence="6">
    <location>
        <begin position="154"/>
        <end position="174"/>
    </location>
</feature>
<dbReference type="SUPFAM" id="SSF55455">
    <property type="entry name" value="SRF-like"/>
    <property type="match status" value="1"/>
</dbReference>
<dbReference type="AlphaFoldDB" id="A0A9N7NAX1"/>
<evidence type="ECO:0000256" key="3">
    <source>
        <dbReference type="ARBA" id="ARBA00023125"/>
    </source>
</evidence>
<keyword evidence="9" id="KW-1185">Reference proteome</keyword>
<evidence type="ECO:0000256" key="2">
    <source>
        <dbReference type="ARBA" id="ARBA00023015"/>
    </source>
</evidence>
<dbReference type="GO" id="GO:0046983">
    <property type="term" value="F:protein dimerization activity"/>
    <property type="evidence" value="ECO:0007669"/>
    <property type="project" value="InterPro"/>
</dbReference>
<dbReference type="Proteomes" id="UP001153555">
    <property type="component" value="Unassembled WGS sequence"/>
</dbReference>
<dbReference type="SMART" id="SM00432">
    <property type="entry name" value="MADS"/>
    <property type="match status" value="1"/>
</dbReference>
<comment type="subcellular location">
    <subcellularLocation>
        <location evidence="1">Nucleus</location>
    </subcellularLocation>
</comment>
<name>A0A9N7NAX1_STRHE</name>
<feature type="domain" description="MADS-box" evidence="7">
    <location>
        <begin position="1"/>
        <end position="61"/>
    </location>
</feature>
<comment type="caution">
    <text evidence="8">The sequence shown here is derived from an EMBL/GenBank/DDBJ whole genome shotgun (WGS) entry which is preliminary data.</text>
</comment>
<dbReference type="PRINTS" id="PR00404">
    <property type="entry name" value="MADSDOMAIN"/>
</dbReference>
<sequence length="222" mass="25607">MARKKVTLAYIEVDSERKASFRKRKRGLMNKAREIGTLCDVPVCVIVYGPSDEEAEVYPSRAEAQVVVGRFYRLSEAERTRKMVNQETFTQQRIVKAQAQLSRLHREKRRRELEKHVYMCMEGSARIEDVEASDVNEMGWVINQVIRDITSRMERVKGKGKEEEKEEEEEKKDSVDRYMLSIADSLTELQGIGTSQAEVRWDLSALPYPYMFNNAQGSGGQC</sequence>
<proteinExistence type="predicted"/>
<keyword evidence="4" id="KW-0804">Transcription</keyword>
<dbReference type="EMBL" id="CACSLK010027751">
    <property type="protein sequence ID" value="CAA0827149.1"/>
    <property type="molecule type" value="Genomic_DNA"/>
</dbReference>
<keyword evidence="2" id="KW-0805">Transcription regulation</keyword>
<dbReference type="PANTHER" id="PTHR48019">
    <property type="entry name" value="SERUM RESPONSE FACTOR HOMOLOG"/>
    <property type="match status" value="1"/>
</dbReference>
<dbReference type="InterPro" id="IPR036879">
    <property type="entry name" value="TF_MADSbox_sf"/>
</dbReference>
<dbReference type="GO" id="GO:0000987">
    <property type="term" value="F:cis-regulatory region sequence-specific DNA binding"/>
    <property type="evidence" value="ECO:0007669"/>
    <property type="project" value="InterPro"/>
</dbReference>
<dbReference type="InterPro" id="IPR033897">
    <property type="entry name" value="SRF-like_MADS-box"/>
</dbReference>
<reference evidence="8" key="1">
    <citation type="submission" date="2019-12" db="EMBL/GenBank/DDBJ databases">
        <authorList>
            <person name="Scholes J."/>
        </authorList>
    </citation>
    <scope>NUCLEOTIDE SEQUENCE</scope>
</reference>